<feature type="region of interest" description="Disordered" evidence="9">
    <location>
        <begin position="504"/>
        <end position="523"/>
    </location>
</feature>
<dbReference type="Gene3D" id="1.10.287.70">
    <property type="match status" value="1"/>
</dbReference>
<feature type="transmembrane region" description="Helical" evidence="10">
    <location>
        <begin position="439"/>
        <end position="460"/>
    </location>
</feature>
<evidence type="ECO:0000259" key="11">
    <source>
        <dbReference type="Pfam" id="PF07885"/>
    </source>
</evidence>
<keyword evidence="5 8" id="KW-0406">Ion transport</keyword>
<evidence type="ECO:0000256" key="9">
    <source>
        <dbReference type="SAM" id="MobiDB-lite"/>
    </source>
</evidence>
<evidence type="ECO:0000256" key="6">
    <source>
        <dbReference type="ARBA" id="ARBA00023136"/>
    </source>
</evidence>
<dbReference type="GO" id="GO:0015271">
    <property type="term" value="F:outward rectifier potassium channel activity"/>
    <property type="evidence" value="ECO:0007669"/>
    <property type="project" value="TreeGrafter"/>
</dbReference>
<proteinExistence type="inferred from homology"/>
<evidence type="ECO:0000313" key="12">
    <source>
        <dbReference type="EnsemblMetazoa" id="XP_026301165"/>
    </source>
</evidence>
<reference evidence="12" key="1">
    <citation type="submission" date="2021-01" db="UniProtKB">
        <authorList>
            <consortium name="EnsemblMetazoa"/>
        </authorList>
    </citation>
    <scope>IDENTIFICATION</scope>
    <source>
        <strain evidence="12">DH4</strain>
    </source>
</reference>
<dbReference type="AlphaFoldDB" id="A0A7M7SRS8"/>
<evidence type="ECO:0000256" key="3">
    <source>
        <dbReference type="ARBA" id="ARBA00022692"/>
    </source>
</evidence>
<dbReference type="EnsemblMetazoa" id="XM_026445380">
    <property type="protein sequence ID" value="XP_026301165"/>
    <property type="gene ID" value="LOC411958"/>
</dbReference>
<keyword evidence="7 8" id="KW-0407">Ion channel</keyword>
<dbReference type="RefSeq" id="XP_026301165.1">
    <property type="nucleotide sequence ID" value="XM_026445380.1"/>
</dbReference>
<feature type="transmembrane region" description="Helical" evidence="10">
    <location>
        <begin position="193"/>
        <end position="212"/>
    </location>
</feature>
<accession>A0A7M7SRS8</accession>
<comment type="similarity">
    <text evidence="8">Belongs to the two pore domain potassium channel (TC 1.A.1.8) family.</text>
</comment>
<evidence type="ECO:0000313" key="14">
    <source>
        <dbReference type="RefSeq" id="XP_026301165.1"/>
    </source>
</evidence>
<dbReference type="GO" id="GO:0005886">
    <property type="term" value="C:plasma membrane"/>
    <property type="evidence" value="ECO:0007669"/>
    <property type="project" value="TreeGrafter"/>
</dbReference>
<keyword evidence="2 8" id="KW-0813">Transport</keyword>
<dbReference type="PANTHER" id="PTHR11003:SF335">
    <property type="entry name" value="POTASSIUM CHANNEL DOMAIN-CONTAINING PROTEIN"/>
    <property type="match status" value="1"/>
</dbReference>
<organism evidence="12">
    <name type="scientific">Apis mellifera</name>
    <name type="common">Honeybee</name>
    <dbReference type="NCBI Taxonomy" id="7460"/>
    <lineage>
        <taxon>Eukaryota</taxon>
        <taxon>Metazoa</taxon>
        <taxon>Ecdysozoa</taxon>
        <taxon>Arthropoda</taxon>
        <taxon>Hexapoda</taxon>
        <taxon>Insecta</taxon>
        <taxon>Pterygota</taxon>
        <taxon>Neoptera</taxon>
        <taxon>Endopterygota</taxon>
        <taxon>Hymenoptera</taxon>
        <taxon>Apocrita</taxon>
        <taxon>Aculeata</taxon>
        <taxon>Apoidea</taxon>
        <taxon>Anthophila</taxon>
        <taxon>Apidae</taxon>
        <taxon>Apis</taxon>
    </lineage>
</organism>
<dbReference type="InterPro" id="IPR003280">
    <property type="entry name" value="2pore_dom_K_chnl"/>
</dbReference>
<protein>
    <submittedName>
        <fullName evidence="14">TWiK family of potassium channels protein 7 isoform X4</fullName>
    </submittedName>
</protein>
<accession>A0A8B8HAV6</accession>
<evidence type="ECO:0000256" key="10">
    <source>
        <dbReference type="SAM" id="Phobius"/>
    </source>
</evidence>
<dbReference type="PRINTS" id="PR01333">
    <property type="entry name" value="2POREKCHANEL"/>
</dbReference>
<feature type="domain" description="Potassium channel" evidence="11">
    <location>
        <begin position="191"/>
        <end position="249"/>
    </location>
</feature>
<keyword evidence="13" id="KW-1185">Reference proteome</keyword>
<keyword evidence="3 8" id="KW-0812">Transmembrane</keyword>
<dbReference type="Pfam" id="PF07885">
    <property type="entry name" value="Ion_trans_2"/>
    <property type="match status" value="2"/>
</dbReference>
<name>A0A7M7SRS8_APIME</name>
<evidence type="ECO:0000256" key="4">
    <source>
        <dbReference type="ARBA" id="ARBA00022989"/>
    </source>
</evidence>
<evidence type="ECO:0000313" key="13">
    <source>
        <dbReference type="Proteomes" id="UP000005203"/>
    </source>
</evidence>
<feature type="transmembrane region" description="Helical" evidence="10">
    <location>
        <begin position="224"/>
        <end position="244"/>
    </location>
</feature>
<keyword evidence="6 10" id="KW-0472">Membrane</keyword>
<keyword evidence="4 10" id="KW-1133">Transmembrane helix</keyword>
<evidence type="ECO:0000256" key="2">
    <source>
        <dbReference type="ARBA" id="ARBA00022448"/>
    </source>
</evidence>
<evidence type="ECO:0000256" key="1">
    <source>
        <dbReference type="ARBA" id="ARBA00004141"/>
    </source>
</evidence>
<comment type="subcellular location">
    <subcellularLocation>
        <location evidence="1">Membrane</location>
        <topology evidence="1">Multi-pass membrane protein</topology>
    </subcellularLocation>
</comment>
<dbReference type="GO" id="GO:0022841">
    <property type="term" value="F:potassium ion leak channel activity"/>
    <property type="evidence" value="ECO:0007669"/>
    <property type="project" value="TreeGrafter"/>
</dbReference>
<evidence type="ECO:0000256" key="7">
    <source>
        <dbReference type="ARBA" id="ARBA00023303"/>
    </source>
</evidence>
<dbReference type="GeneID" id="411958"/>
<dbReference type="PANTHER" id="PTHR11003">
    <property type="entry name" value="POTASSIUM CHANNEL, SUBFAMILY K"/>
    <property type="match status" value="1"/>
</dbReference>
<dbReference type="Proteomes" id="UP000005203">
    <property type="component" value="Linkage group LG15"/>
</dbReference>
<feature type="transmembrane region" description="Helical" evidence="10">
    <location>
        <begin position="100"/>
        <end position="124"/>
    </location>
</feature>
<evidence type="ECO:0000256" key="5">
    <source>
        <dbReference type="ARBA" id="ARBA00023065"/>
    </source>
</evidence>
<feature type="transmembrane region" description="Helical" evidence="10">
    <location>
        <begin position="372"/>
        <end position="392"/>
    </location>
</feature>
<evidence type="ECO:0000256" key="8">
    <source>
        <dbReference type="RuleBase" id="RU003857"/>
    </source>
</evidence>
<reference evidence="14" key="2">
    <citation type="submission" date="2025-04" db="UniProtKB">
        <authorList>
            <consortium name="RefSeq"/>
        </authorList>
    </citation>
    <scope>IDENTIFICATION</scope>
    <source>
        <strain evidence="14">DH4</strain>
        <tissue evidence="14">Whole body</tissue>
    </source>
</reference>
<feature type="domain" description="Potassium channel" evidence="11">
    <location>
        <begin position="352"/>
        <end position="394"/>
    </location>
</feature>
<feature type="transmembrane region" description="Helical" evidence="10">
    <location>
        <begin position="342"/>
        <end position="366"/>
    </location>
</feature>
<sequence>MSSSPDGRKAPPPRLKIQLPLPGQYYPQTGMGYVSTPYGQTPMPMTPVSGQPQMLYANKASEFVFSQFKGIKDLTKSGLSVGEKSAFWLYEKVSSWSKRWFTHIFLFVIVLLYSIGGAMIFVTIEGTNEEVAHGNIRKERDKTLTTIRELCNDQVLATNSDLWNGRARNELMKYEEHLYDYFKRGLSDHEQKVWTFWNAVFYCGTIYTTIGYGHISPSTNTGRAITIVYAIFGIPMFLIILADFGKLFTRGIKFLWAFVRRLYYTGSCRKVRRTVPVQEVMKGVQLVYDLATFKRPSQINPEDIEEMQKQAQQSQTVLNLDGNVPDTPETPAMSAFAVDDEFNLPISVAIFILVVYIFIGAAIFWWSEEWGFFESFYFVFISMSTIGFGDYVPQMVSFENQKGHHQQIDKLTKKDTYNTKNRTTSYIHYSHPVYMMGSIIYLVFGLALTSMCINVVQVMLSDSFRHASQKIGATIGFEVAEEDRSVNPVIPPPVEIADVHVSVKESDSGERIAPKAKQEDMDL</sequence>
<dbReference type="InterPro" id="IPR013099">
    <property type="entry name" value="K_chnl_dom"/>
</dbReference>
<dbReference type="GO" id="GO:0030322">
    <property type="term" value="P:stabilization of membrane potential"/>
    <property type="evidence" value="ECO:0007669"/>
    <property type="project" value="TreeGrafter"/>
</dbReference>
<dbReference type="OrthoDB" id="297496at2759"/>
<dbReference type="SUPFAM" id="SSF81324">
    <property type="entry name" value="Voltage-gated potassium channels"/>
    <property type="match status" value="2"/>
</dbReference>
<gene>
    <name evidence="14" type="primary">LOC411958</name>
</gene>